<sequence>ILNTSFPISFKVTAHYNDGTKEEIGFTYYSCDLNPTDIVLVWKDVSDLGWVGAVAAGTATITVSYMGKSDTLEVTVTYLSMEIIADMPTFTVDVASDFTAEIVANSDVGKNVMLYFTLPTWPPGNLVIYYDDVTGGWLPLTPGGTYIFGGTGFPLNDGEMLFKGVFHEVGTYTTTVEVWEVTGNYPGEDKVDLLCNKVISAVVE</sequence>
<evidence type="ECO:0000313" key="1">
    <source>
        <dbReference type="EMBL" id="GAJ19215.1"/>
    </source>
</evidence>
<dbReference type="AlphaFoldDB" id="X1VZX5"/>
<accession>X1VZX5</accession>
<organism evidence="1">
    <name type="scientific">marine sediment metagenome</name>
    <dbReference type="NCBI Taxonomy" id="412755"/>
    <lineage>
        <taxon>unclassified sequences</taxon>
        <taxon>metagenomes</taxon>
        <taxon>ecological metagenomes</taxon>
    </lineage>
</organism>
<evidence type="ECO:0008006" key="2">
    <source>
        <dbReference type="Google" id="ProtNLM"/>
    </source>
</evidence>
<comment type="caution">
    <text evidence="1">The sequence shown here is derived from an EMBL/GenBank/DDBJ whole genome shotgun (WGS) entry which is preliminary data.</text>
</comment>
<name>X1VZX5_9ZZZZ</name>
<proteinExistence type="predicted"/>
<gene>
    <name evidence="1" type="ORF">S12H4_56778</name>
</gene>
<protein>
    <recommendedName>
        <fullName evidence="2">BIG2 domain-containing protein</fullName>
    </recommendedName>
</protein>
<dbReference type="EMBL" id="BARW01036611">
    <property type="protein sequence ID" value="GAJ19215.1"/>
    <property type="molecule type" value="Genomic_DNA"/>
</dbReference>
<feature type="non-terminal residue" evidence="1">
    <location>
        <position position="1"/>
    </location>
</feature>
<dbReference type="Gene3D" id="2.60.40.1080">
    <property type="match status" value="1"/>
</dbReference>
<reference evidence="1" key="1">
    <citation type="journal article" date="2014" name="Front. Microbiol.">
        <title>High frequency of phylogenetically diverse reductive dehalogenase-homologous genes in deep subseafloor sedimentary metagenomes.</title>
        <authorList>
            <person name="Kawai M."/>
            <person name="Futagami T."/>
            <person name="Toyoda A."/>
            <person name="Takaki Y."/>
            <person name="Nishi S."/>
            <person name="Hori S."/>
            <person name="Arai W."/>
            <person name="Tsubouchi T."/>
            <person name="Morono Y."/>
            <person name="Uchiyama I."/>
            <person name="Ito T."/>
            <person name="Fujiyama A."/>
            <person name="Inagaki F."/>
            <person name="Takami H."/>
        </authorList>
    </citation>
    <scope>NUCLEOTIDE SEQUENCE</scope>
    <source>
        <strain evidence="1">Expedition CK06-06</strain>
    </source>
</reference>